<reference evidence="2 3" key="1">
    <citation type="submission" date="2020-02" db="EMBL/GenBank/DDBJ databases">
        <title>Complete genome of Muricauda sp. 501str8.</title>
        <authorList>
            <person name="Dong B."/>
            <person name="Zhu S."/>
            <person name="Yang J."/>
            <person name="Chen J."/>
        </authorList>
    </citation>
    <scope>NUCLEOTIDE SEQUENCE [LARGE SCALE GENOMIC DNA]</scope>
    <source>
        <strain evidence="2 3">501str8</strain>
    </source>
</reference>
<proteinExistence type="predicted"/>
<sequence>MKTLITGLSMGLLGALAVFVTFSLQWPTWVLFIAWVSYYLFGMSIKASLHTLLNMTAGFLLGILMATLTHMLEQGLGRFAMPTVVLVCISLLPYLSKIRYLENIPAWFLGLIVYFGVHPPLEARPVLNIFAAIIAGFVFAFVNHRASLLIARSDNDQLHD</sequence>
<evidence type="ECO:0000313" key="3">
    <source>
        <dbReference type="Proteomes" id="UP000502928"/>
    </source>
</evidence>
<protein>
    <submittedName>
        <fullName evidence="2">DUF1097 domain-containing protein</fullName>
    </submittedName>
</protein>
<keyword evidence="3" id="KW-1185">Reference proteome</keyword>
<keyword evidence="1" id="KW-0472">Membrane</keyword>
<feature type="transmembrane region" description="Helical" evidence="1">
    <location>
        <begin position="100"/>
        <end position="117"/>
    </location>
</feature>
<feature type="transmembrane region" description="Helical" evidence="1">
    <location>
        <begin position="123"/>
        <end position="142"/>
    </location>
</feature>
<organism evidence="2 3">
    <name type="scientific">Flagellimonas oceani</name>
    <dbReference type="NCBI Taxonomy" id="2698672"/>
    <lineage>
        <taxon>Bacteria</taxon>
        <taxon>Pseudomonadati</taxon>
        <taxon>Bacteroidota</taxon>
        <taxon>Flavobacteriia</taxon>
        <taxon>Flavobacteriales</taxon>
        <taxon>Flavobacteriaceae</taxon>
        <taxon>Flagellimonas</taxon>
    </lineage>
</organism>
<keyword evidence="1" id="KW-1133">Transmembrane helix</keyword>
<evidence type="ECO:0000313" key="2">
    <source>
        <dbReference type="EMBL" id="QII43551.1"/>
    </source>
</evidence>
<accession>A0A6G7IY66</accession>
<dbReference type="KEGG" id="mut:GVT53_02235"/>
<dbReference type="RefSeq" id="WP_166247221.1">
    <property type="nucleotide sequence ID" value="NZ_CP049616.1"/>
</dbReference>
<dbReference type="Proteomes" id="UP000502928">
    <property type="component" value="Chromosome"/>
</dbReference>
<feature type="transmembrane region" description="Helical" evidence="1">
    <location>
        <begin position="78"/>
        <end position="95"/>
    </location>
</feature>
<dbReference type="Pfam" id="PF06496">
    <property type="entry name" value="DUF1097"/>
    <property type="match status" value="1"/>
</dbReference>
<gene>
    <name evidence="2" type="ORF">GVT53_02235</name>
</gene>
<feature type="transmembrane region" description="Helical" evidence="1">
    <location>
        <begin position="52"/>
        <end position="72"/>
    </location>
</feature>
<evidence type="ECO:0000256" key="1">
    <source>
        <dbReference type="SAM" id="Phobius"/>
    </source>
</evidence>
<dbReference type="InterPro" id="IPR009476">
    <property type="entry name" value="DUF1097"/>
</dbReference>
<dbReference type="EMBL" id="CP049616">
    <property type="protein sequence ID" value="QII43551.1"/>
    <property type="molecule type" value="Genomic_DNA"/>
</dbReference>
<name>A0A6G7IY66_9FLAO</name>
<dbReference type="AlphaFoldDB" id="A0A6G7IY66"/>
<keyword evidence="1" id="KW-0812">Transmembrane</keyword>